<dbReference type="Gene3D" id="3.30.420.40">
    <property type="match status" value="2"/>
</dbReference>
<evidence type="ECO:0000256" key="2">
    <source>
        <dbReference type="ARBA" id="ARBA00006479"/>
    </source>
</evidence>
<keyword evidence="5" id="KW-1185">Reference proteome</keyword>
<dbReference type="Gene3D" id="1.10.10.10">
    <property type="entry name" value="Winged helix-like DNA-binding domain superfamily/Winged helix DNA-binding domain"/>
    <property type="match status" value="1"/>
</dbReference>
<evidence type="ECO:0000313" key="5">
    <source>
        <dbReference type="Proteomes" id="UP001597458"/>
    </source>
</evidence>
<dbReference type="PROSITE" id="PS01125">
    <property type="entry name" value="ROK"/>
    <property type="match status" value="1"/>
</dbReference>
<dbReference type="EMBL" id="JBHUMR010000012">
    <property type="protein sequence ID" value="MFD2617517.1"/>
    <property type="molecule type" value="Genomic_DNA"/>
</dbReference>
<evidence type="ECO:0000256" key="3">
    <source>
        <dbReference type="ARBA" id="ARBA00022629"/>
    </source>
</evidence>
<keyword evidence="3" id="KW-0859">Xylose metabolism</keyword>
<dbReference type="InterPro" id="IPR043129">
    <property type="entry name" value="ATPase_NBD"/>
</dbReference>
<evidence type="ECO:0000256" key="1">
    <source>
        <dbReference type="ARBA" id="ARBA00002486"/>
    </source>
</evidence>
<dbReference type="Proteomes" id="UP001597458">
    <property type="component" value="Unassembled WGS sequence"/>
</dbReference>
<keyword evidence="3" id="KW-0119">Carbohydrate metabolism</keyword>
<dbReference type="InterPro" id="IPR036390">
    <property type="entry name" value="WH_DNA-bd_sf"/>
</dbReference>
<dbReference type="InterPro" id="IPR049874">
    <property type="entry name" value="ROK_cs"/>
</dbReference>
<dbReference type="InterPro" id="IPR036388">
    <property type="entry name" value="WH-like_DNA-bd_sf"/>
</dbReference>
<gene>
    <name evidence="4" type="ORF">ACFSTF_09400</name>
</gene>
<dbReference type="PANTHER" id="PTHR18964">
    <property type="entry name" value="ROK (REPRESSOR, ORF, KINASE) FAMILY"/>
    <property type="match status" value="1"/>
</dbReference>
<evidence type="ECO:0000313" key="4">
    <source>
        <dbReference type="EMBL" id="MFD2617517.1"/>
    </source>
</evidence>
<dbReference type="PANTHER" id="PTHR18964:SF149">
    <property type="entry name" value="BIFUNCTIONAL UDP-N-ACETYLGLUCOSAMINE 2-EPIMERASE_N-ACETYLMANNOSAMINE KINASE"/>
    <property type="match status" value="1"/>
</dbReference>
<protein>
    <submittedName>
        <fullName evidence="4">ROK family protein</fullName>
    </submittedName>
</protein>
<comment type="similarity">
    <text evidence="2">Belongs to the ROK (NagC/XylR) family.</text>
</comment>
<accession>A0ABW5PRM3</accession>
<comment type="caution">
    <text evidence="4">The sequence shown here is derived from an EMBL/GenBank/DDBJ whole genome shotgun (WGS) entry which is preliminary data.</text>
</comment>
<sequence length="387" mass="43353">MSYNLKYKNSIRKYHYFLLLSLIQKRKQISRAQLAKITQMSNTSVGKIVKQLIEDKLVIEVGKLKGVVGKSATLLEINPEGSYVIGINIDLNSAQIAIVTLNGEVIEQRNIVCDMKQKAENVLDQIVYSTLDIINRADPKVVEKIMAIGVSIPGPISWPDGEVLMVPQFHWKNVQVRAYLEQKLDFVVYVDNDVRAVLLAESLFGNMREYGNSVCLYIGSGVGSAVMINGEILRGHRNTLGEIGHITLDPHGAMCDCGRLGCLQTFICSSELEKQMQISIQEIYTDYHKGEYSAIRIIKRARDYLGIAISNIVSMYNPEAILLAGPMIQQFPELIDGVEDVSNEYVWYPLKDSFKIIKPKIGKNSSVIGASALVLNEYLRPTFETFK</sequence>
<proteinExistence type="inferred from homology"/>
<organism evidence="4 5">
    <name type="scientific">Terrilactibacillus laevilacticus</name>
    <dbReference type="NCBI Taxonomy" id="1380157"/>
    <lineage>
        <taxon>Bacteria</taxon>
        <taxon>Bacillati</taxon>
        <taxon>Bacillota</taxon>
        <taxon>Bacilli</taxon>
        <taxon>Bacillales</taxon>
        <taxon>Bacillaceae</taxon>
        <taxon>Terrilactibacillus</taxon>
    </lineage>
</organism>
<dbReference type="SUPFAM" id="SSF53067">
    <property type="entry name" value="Actin-like ATPase domain"/>
    <property type="match status" value="1"/>
</dbReference>
<dbReference type="Pfam" id="PF00480">
    <property type="entry name" value="ROK"/>
    <property type="match status" value="1"/>
</dbReference>
<dbReference type="SUPFAM" id="SSF46785">
    <property type="entry name" value="Winged helix' DNA-binding domain"/>
    <property type="match status" value="1"/>
</dbReference>
<reference evidence="5" key="1">
    <citation type="journal article" date="2019" name="Int. J. Syst. Evol. Microbiol.">
        <title>The Global Catalogue of Microorganisms (GCM) 10K type strain sequencing project: providing services to taxonomists for standard genome sequencing and annotation.</title>
        <authorList>
            <consortium name="The Broad Institute Genomics Platform"/>
            <consortium name="The Broad Institute Genome Sequencing Center for Infectious Disease"/>
            <person name="Wu L."/>
            <person name="Ma J."/>
        </authorList>
    </citation>
    <scope>NUCLEOTIDE SEQUENCE [LARGE SCALE GENOMIC DNA]</scope>
    <source>
        <strain evidence="5">TISTR 2241</strain>
    </source>
</reference>
<comment type="function">
    <text evidence="1">Transcriptional repressor of xylose-utilizing enzymes.</text>
</comment>
<name>A0ABW5PRM3_9BACI</name>
<dbReference type="RefSeq" id="WP_141191181.1">
    <property type="nucleotide sequence ID" value="NZ_VDCY01000010.1"/>
</dbReference>
<dbReference type="InterPro" id="IPR000600">
    <property type="entry name" value="ROK"/>
</dbReference>